<dbReference type="GO" id="GO:0006313">
    <property type="term" value="P:DNA transposition"/>
    <property type="evidence" value="ECO:0007669"/>
    <property type="project" value="InterPro"/>
</dbReference>
<accession>A0A9D1EXH7</accession>
<dbReference type="InterPro" id="IPR002525">
    <property type="entry name" value="Transp_IS110-like_N"/>
</dbReference>
<protein>
    <submittedName>
        <fullName evidence="5">IS110 family transposase</fullName>
    </submittedName>
</protein>
<dbReference type="InterPro" id="IPR047650">
    <property type="entry name" value="Transpos_IS110"/>
</dbReference>
<keyword evidence="2" id="KW-1133">Transmembrane helix</keyword>
<organism evidence="5 6">
    <name type="scientific">Candidatus Scatousia excrementigallinarum</name>
    <dbReference type="NCBI Taxonomy" id="2840935"/>
    <lineage>
        <taxon>Bacteria</taxon>
        <taxon>Candidatus Scatousia</taxon>
    </lineage>
</organism>
<proteinExistence type="predicted"/>
<dbReference type="EMBL" id="DVIU01000080">
    <property type="protein sequence ID" value="HIS35743.1"/>
    <property type="molecule type" value="Genomic_DNA"/>
</dbReference>
<feature type="domain" description="Transposase IS110-like N-terminal" evidence="3">
    <location>
        <begin position="23"/>
        <end position="177"/>
    </location>
</feature>
<dbReference type="Pfam" id="PF01548">
    <property type="entry name" value="DEDD_Tnp_IS110"/>
    <property type="match status" value="1"/>
</dbReference>
<gene>
    <name evidence="5" type="ORF">IAC10_03830</name>
</gene>
<feature type="domain" description="Transposase IS116/IS110/IS902 C-terminal" evidence="4">
    <location>
        <begin position="283"/>
        <end position="364"/>
    </location>
</feature>
<reference evidence="5" key="1">
    <citation type="submission" date="2020-10" db="EMBL/GenBank/DDBJ databases">
        <authorList>
            <person name="Gilroy R."/>
        </authorList>
    </citation>
    <scope>NUCLEOTIDE SEQUENCE</scope>
    <source>
        <strain evidence="5">6276</strain>
    </source>
</reference>
<evidence type="ECO:0000313" key="6">
    <source>
        <dbReference type="Proteomes" id="UP000823928"/>
    </source>
</evidence>
<dbReference type="GO" id="GO:0004803">
    <property type="term" value="F:transposase activity"/>
    <property type="evidence" value="ECO:0007669"/>
    <property type="project" value="InterPro"/>
</dbReference>
<dbReference type="InterPro" id="IPR003346">
    <property type="entry name" value="Transposase_20"/>
</dbReference>
<dbReference type="AlphaFoldDB" id="A0A9D1EXH7"/>
<reference evidence="5" key="2">
    <citation type="journal article" date="2021" name="PeerJ">
        <title>Extensive microbial diversity within the chicken gut microbiome revealed by metagenomics and culture.</title>
        <authorList>
            <person name="Gilroy R."/>
            <person name="Ravi A."/>
            <person name="Getino M."/>
            <person name="Pursley I."/>
            <person name="Horton D.L."/>
            <person name="Alikhan N.F."/>
            <person name="Baker D."/>
            <person name="Gharbi K."/>
            <person name="Hall N."/>
            <person name="Watson M."/>
            <person name="Adriaenssens E.M."/>
            <person name="Foster-Nyarko E."/>
            <person name="Jarju S."/>
            <person name="Secka A."/>
            <person name="Antonio M."/>
            <person name="Oren A."/>
            <person name="Chaudhuri R.R."/>
            <person name="La Ragione R."/>
            <person name="Hildebrand F."/>
            <person name="Pallen M.J."/>
        </authorList>
    </citation>
    <scope>NUCLEOTIDE SEQUENCE</scope>
    <source>
        <strain evidence="5">6276</strain>
    </source>
</reference>
<dbReference type="Pfam" id="PF02371">
    <property type="entry name" value="Transposase_20"/>
    <property type="match status" value="1"/>
</dbReference>
<evidence type="ECO:0000256" key="2">
    <source>
        <dbReference type="SAM" id="Phobius"/>
    </source>
</evidence>
<dbReference type="PANTHER" id="PTHR33055:SF15">
    <property type="entry name" value="TRANSPOSASE-RELATED"/>
    <property type="match status" value="1"/>
</dbReference>
<dbReference type="GO" id="GO:0003677">
    <property type="term" value="F:DNA binding"/>
    <property type="evidence" value="ECO:0007669"/>
    <property type="project" value="InterPro"/>
</dbReference>
<dbReference type="Proteomes" id="UP000823928">
    <property type="component" value="Unassembled WGS sequence"/>
</dbReference>
<evidence type="ECO:0000259" key="3">
    <source>
        <dbReference type="Pfam" id="PF01548"/>
    </source>
</evidence>
<name>A0A9D1EXH7_9BACT</name>
<evidence type="ECO:0000313" key="5">
    <source>
        <dbReference type="EMBL" id="HIS35743.1"/>
    </source>
</evidence>
<keyword evidence="1" id="KW-0175">Coiled coil</keyword>
<sequence>MAFRLWFATTYYFILEVIFMVFVGIDVAKDKHDLYAVDSDGVVLCDHFTFANSSSGFASLLGRISVWDKIKVGIEATGHYSSNLLSFLEAHSFEVVVFNPLSVSRLRSAASLRRTKTDKNDSRYIARLLMTGEANPYQSQSYNISVLKSMTRARFRLFQEIQPLKNRFRRLLHVLFPELQGFFSNLYGNTSLNLLSVLPSAKDIAECNILKLTKILSESSRGILKRSRTEQLKTLANSSIAAYNYGDAFELKQTVKRIQFLSSQMSEIEKEIDSVMTELNSPITSIPGIGNLIGATILSEIGNIKNFDSPDKLLAFAGCEPSTYQSGKYTATNTPMVKHGSRYLRRALYCAAVMAYVNSLSFRSYINRKRAQGKHYYVAMSHGMKKLVRIIFAVLSRNIPFSEPA</sequence>
<evidence type="ECO:0000256" key="1">
    <source>
        <dbReference type="SAM" id="Coils"/>
    </source>
</evidence>
<feature type="transmembrane region" description="Helical" evidence="2">
    <location>
        <begin position="6"/>
        <end position="25"/>
    </location>
</feature>
<dbReference type="NCBIfam" id="NF033542">
    <property type="entry name" value="transpos_IS110"/>
    <property type="match status" value="1"/>
</dbReference>
<dbReference type="PANTHER" id="PTHR33055">
    <property type="entry name" value="TRANSPOSASE FOR INSERTION SEQUENCE ELEMENT IS1111A"/>
    <property type="match status" value="1"/>
</dbReference>
<evidence type="ECO:0000259" key="4">
    <source>
        <dbReference type="Pfam" id="PF02371"/>
    </source>
</evidence>
<keyword evidence="2" id="KW-0472">Membrane</keyword>
<feature type="coiled-coil region" evidence="1">
    <location>
        <begin position="251"/>
        <end position="278"/>
    </location>
</feature>
<comment type="caution">
    <text evidence="5">The sequence shown here is derived from an EMBL/GenBank/DDBJ whole genome shotgun (WGS) entry which is preliminary data.</text>
</comment>
<keyword evidence="2" id="KW-0812">Transmembrane</keyword>